<organism evidence="2">
    <name type="scientific">Rhizophora mucronata</name>
    <name type="common">Asiatic mangrove</name>
    <dbReference type="NCBI Taxonomy" id="61149"/>
    <lineage>
        <taxon>Eukaryota</taxon>
        <taxon>Viridiplantae</taxon>
        <taxon>Streptophyta</taxon>
        <taxon>Embryophyta</taxon>
        <taxon>Tracheophyta</taxon>
        <taxon>Spermatophyta</taxon>
        <taxon>Magnoliopsida</taxon>
        <taxon>eudicotyledons</taxon>
        <taxon>Gunneridae</taxon>
        <taxon>Pentapetalae</taxon>
        <taxon>rosids</taxon>
        <taxon>fabids</taxon>
        <taxon>Malpighiales</taxon>
        <taxon>Rhizophoraceae</taxon>
        <taxon>Rhizophora</taxon>
    </lineage>
</organism>
<dbReference type="EMBL" id="GGEC01030679">
    <property type="protein sequence ID" value="MBX11163.1"/>
    <property type="molecule type" value="Transcribed_RNA"/>
</dbReference>
<proteinExistence type="predicted"/>
<reference evidence="2" key="1">
    <citation type="submission" date="2018-02" db="EMBL/GenBank/DDBJ databases">
        <title>Rhizophora mucronata_Transcriptome.</title>
        <authorList>
            <person name="Meera S.P."/>
            <person name="Sreeshan A."/>
            <person name="Augustine A."/>
        </authorList>
    </citation>
    <scope>NUCLEOTIDE SEQUENCE</scope>
    <source>
        <tissue evidence="2">Leaf</tissue>
    </source>
</reference>
<accession>A0A2P2KZL1</accession>
<name>A0A2P2KZL1_RHIMU</name>
<evidence type="ECO:0000313" key="2">
    <source>
        <dbReference type="EMBL" id="MBX11163.1"/>
    </source>
</evidence>
<feature type="compositionally biased region" description="Polar residues" evidence="1">
    <location>
        <begin position="1"/>
        <end position="12"/>
    </location>
</feature>
<feature type="region of interest" description="Disordered" evidence="1">
    <location>
        <begin position="1"/>
        <end position="21"/>
    </location>
</feature>
<protein>
    <submittedName>
        <fullName evidence="2">Uncharacterized protein</fullName>
    </submittedName>
</protein>
<dbReference type="AlphaFoldDB" id="A0A2P2KZL1"/>
<sequence length="21" mass="2296">MVGPTENQTEFKVSNPIGYIA</sequence>
<evidence type="ECO:0000256" key="1">
    <source>
        <dbReference type="SAM" id="MobiDB-lite"/>
    </source>
</evidence>